<evidence type="ECO:0000313" key="1">
    <source>
        <dbReference type="EMBL" id="QDL91767.1"/>
    </source>
</evidence>
<accession>A0A5B8FH46</accession>
<protein>
    <submittedName>
        <fullName evidence="1">Uncharacterized protein</fullName>
    </submittedName>
</protein>
<dbReference type="RefSeq" id="WP_138572181.1">
    <property type="nucleotide sequence ID" value="NZ_CP040818.1"/>
</dbReference>
<proteinExistence type="predicted"/>
<dbReference type="AlphaFoldDB" id="A0A5B8FH46"/>
<reference evidence="1 2" key="1">
    <citation type="submission" date="2019-06" db="EMBL/GenBank/DDBJ databases">
        <title>Genome sequence of Rhodobacteraceae bacterium D4M1.</title>
        <authorList>
            <person name="Cao J."/>
        </authorList>
    </citation>
    <scope>NUCLEOTIDE SEQUENCE [LARGE SCALE GENOMIC DNA]</scope>
    <source>
        <strain evidence="1 2">D4M1</strain>
    </source>
</reference>
<gene>
    <name evidence="1" type="ORF">FDP22_08230</name>
</gene>
<organism evidence="1 2">
    <name type="scientific">Paroceanicella profunda</name>
    <dbReference type="NCBI Taxonomy" id="2579971"/>
    <lineage>
        <taxon>Bacteria</taxon>
        <taxon>Pseudomonadati</taxon>
        <taxon>Pseudomonadota</taxon>
        <taxon>Alphaproteobacteria</taxon>
        <taxon>Rhodobacterales</taxon>
        <taxon>Paracoccaceae</taxon>
        <taxon>Paroceanicella</taxon>
    </lineage>
</organism>
<name>A0A5B8FH46_9RHOB</name>
<dbReference type="EMBL" id="CP040818">
    <property type="protein sequence ID" value="QDL91767.1"/>
    <property type="molecule type" value="Genomic_DNA"/>
</dbReference>
<sequence>MTTDADTRVENTVSDAAMRRLTLTRMLIWAAREAREIECVSSAEHLDRALGSIADCIRDGSSLRRF</sequence>
<dbReference type="Proteomes" id="UP000305888">
    <property type="component" value="Chromosome"/>
</dbReference>
<dbReference type="OrthoDB" id="9850407at2"/>
<dbReference type="KEGG" id="ppru:FDP22_08230"/>
<keyword evidence="2" id="KW-1185">Reference proteome</keyword>
<evidence type="ECO:0000313" key="2">
    <source>
        <dbReference type="Proteomes" id="UP000305888"/>
    </source>
</evidence>